<sequence>MECRQHISDILGVHSLLNHGRYLDFPSLIRRNKRIVFSFIRNIM</sequence>
<reference evidence="1" key="1">
    <citation type="journal article" date="2023" name="Mol. Ecol. Resour.">
        <title>Chromosome-level genome assembly of a triploid poplar Populus alba 'Berolinensis'.</title>
        <authorList>
            <person name="Chen S."/>
            <person name="Yu Y."/>
            <person name="Wang X."/>
            <person name="Wang S."/>
            <person name="Zhang T."/>
            <person name="Zhou Y."/>
            <person name="He R."/>
            <person name="Meng N."/>
            <person name="Wang Y."/>
            <person name="Liu W."/>
            <person name="Liu Z."/>
            <person name="Liu J."/>
            <person name="Guo Q."/>
            <person name="Huang H."/>
            <person name="Sederoff R.R."/>
            <person name="Wang G."/>
            <person name="Qu G."/>
            <person name="Chen S."/>
        </authorList>
    </citation>
    <scope>NUCLEOTIDE SEQUENCE</scope>
    <source>
        <strain evidence="1">SC-2020</strain>
    </source>
</reference>
<evidence type="ECO:0000313" key="2">
    <source>
        <dbReference type="Proteomes" id="UP001164929"/>
    </source>
</evidence>
<gene>
    <name evidence="1" type="ORF">NC653_023893</name>
</gene>
<proteinExistence type="predicted"/>
<dbReference type="Proteomes" id="UP001164929">
    <property type="component" value="Chromosome 9"/>
</dbReference>
<organism evidence="1 2">
    <name type="scientific">Populus alba x Populus x berolinensis</name>
    <dbReference type="NCBI Taxonomy" id="444605"/>
    <lineage>
        <taxon>Eukaryota</taxon>
        <taxon>Viridiplantae</taxon>
        <taxon>Streptophyta</taxon>
        <taxon>Embryophyta</taxon>
        <taxon>Tracheophyta</taxon>
        <taxon>Spermatophyta</taxon>
        <taxon>Magnoliopsida</taxon>
        <taxon>eudicotyledons</taxon>
        <taxon>Gunneridae</taxon>
        <taxon>Pentapetalae</taxon>
        <taxon>rosids</taxon>
        <taxon>fabids</taxon>
        <taxon>Malpighiales</taxon>
        <taxon>Salicaceae</taxon>
        <taxon>Saliceae</taxon>
        <taxon>Populus</taxon>
    </lineage>
</organism>
<name>A0AAD6QBI2_9ROSI</name>
<keyword evidence="2" id="KW-1185">Reference proteome</keyword>
<accession>A0AAD6QBI2</accession>
<comment type="caution">
    <text evidence="1">The sequence shown here is derived from an EMBL/GenBank/DDBJ whole genome shotgun (WGS) entry which is preliminary data.</text>
</comment>
<dbReference type="AlphaFoldDB" id="A0AAD6QBI2"/>
<dbReference type="EMBL" id="JAQIZT010000009">
    <property type="protein sequence ID" value="KAJ6986121.1"/>
    <property type="molecule type" value="Genomic_DNA"/>
</dbReference>
<evidence type="ECO:0000313" key="1">
    <source>
        <dbReference type="EMBL" id="KAJ6986121.1"/>
    </source>
</evidence>
<protein>
    <submittedName>
        <fullName evidence="1">Uncharacterized protein</fullName>
    </submittedName>
</protein>